<accession>A0A6J7C289</accession>
<dbReference type="EMBL" id="CAFBOL010000003">
    <property type="protein sequence ID" value="CAB4972087.1"/>
    <property type="molecule type" value="Genomic_DNA"/>
</dbReference>
<organism evidence="3">
    <name type="scientific">freshwater metagenome</name>
    <dbReference type="NCBI Taxonomy" id="449393"/>
    <lineage>
        <taxon>unclassified sequences</taxon>
        <taxon>metagenomes</taxon>
        <taxon>ecological metagenomes</taxon>
    </lineage>
</organism>
<evidence type="ECO:0000313" key="2">
    <source>
        <dbReference type="EMBL" id="CAB4722893.1"/>
    </source>
</evidence>
<reference evidence="3" key="1">
    <citation type="submission" date="2020-05" db="EMBL/GenBank/DDBJ databases">
        <authorList>
            <person name="Chiriac C."/>
            <person name="Salcher M."/>
            <person name="Ghai R."/>
            <person name="Kavagutti S V."/>
        </authorList>
    </citation>
    <scope>NUCLEOTIDE SEQUENCE</scope>
</reference>
<dbReference type="AlphaFoldDB" id="A0A6J7C289"/>
<dbReference type="EMBL" id="CAEZYF010000008">
    <property type="protein sequence ID" value="CAB4722893.1"/>
    <property type="molecule type" value="Genomic_DNA"/>
</dbReference>
<name>A0A6J7C289_9ZZZZ</name>
<proteinExistence type="predicted"/>
<protein>
    <submittedName>
        <fullName evidence="3">Unannotated protein</fullName>
    </submittedName>
</protein>
<dbReference type="EMBL" id="CAESGF010000005">
    <property type="protein sequence ID" value="CAB4363343.1"/>
    <property type="molecule type" value="Genomic_DNA"/>
</dbReference>
<gene>
    <name evidence="2" type="ORF">UFOPK2656_01502</name>
    <name evidence="3" type="ORF">UFOPK3267_01945</name>
    <name evidence="4" type="ORF">UFOPK3651_01176</name>
    <name evidence="5" type="ORF">UFOPK3931_00211</name>
    <name evidence="1" type="ORF">UFOPK4189_01123</name>
</gene>
<dbReference type="GO" id="GO:0003755">
    <property type="term" value="F:peptidyl-prolyl cis-trans isomerase activity"/>
    <property type="evidence" value="ECO:0007669"/>
    <property type="project" value="InterPro"/>
</dbReference>
<evidence type="ECO:0000313" key="5">
    <source>
        <dbReference type="EMBL" id="CAB4972087.1"/>
    </source>
</evidence>
<evidence type="ECO:0000313" key="1">
    <source>
        <dbReference type="EMBL" id="CAB4363343.1"/>
    </source>
</evidence>
<evidence type="ECO:0000313" key="4">
    <source>
        <dbReference type="EMBL" id="CAB4926103.1"/>
    </source>
</evidence>
<dbReference type="EMBL" id="CAFBMT010000005">
    <property type="protein sequence ID" value="CAB4926103.1"/>
    <property type="molecule type" value="Genomic_DNA"/>
</dbReference>
<evidence type="ECO:0000313" key="3">
    <source>
        <dbReference type="EMBL" id="CAB4852197.1"/>
    </source>
</evidence>
<dbReference type="InterPro" id="IPR046357">
    <property type="entry name" value="PPIase_dom_sf"/>
</dbReference>
<dbReference type="SUPFAM" id="SSF54534">
    <property type="entry name" value="FKBP-like"/>
    <property type="match status" value="1"/>
</dbReference>
<dbReference type="EMBL" id="CAFBIY010000116">
    <property type="protein sequence ID" value="CAB4852197.1"/>
    <property type="molecule type" value="Genomic_DNA"/>
</dbReference>
<dbReference type="Gene3D" id="3.10.50.40">
    <property type="match status" value="1"/>
</dbReference>
<sequence length="284" mass="29364">MMGTALPTAGSLAHVMRRSTTFLGLFGVLAAAGTLTSCATFNRNDTAAEVNGHTLSNQQLNTLVNHETDPTTIRKRLSSWIQIASAAENPTTVHSMDELATLRDKVLADLIAKHGGAGQAQYEKAIDGTNYICLGAIPLAADVKADDVIAQLKGGTAFAELAKKYSTSTTLAASSGVIADQNGADCFDPATFESNFGGILKALADAKAKVGFPVAIDSGDGTGAMVILYMRPFAELSLQDQATIESSTIGAALKDLYAKAVITVNSNIGVWDPATGSVLAPEAG</sequence>